<feature type="compositionally biased region" description="Basic and acidic residues" evidence="1">
    <location>
        <begin position="495"/>
        <end position="523"/>
    </location>
</feature>
<name>A0A401P9A0_SCYTO</name>
<keyword evidence="2" id="KW-0472">Membrane</keyword>
<evidence type="ECO:0008006" key="5">
    <source>
        <dbReference type="Google" id="ProtNLM"/>
    </source>
</evidence>
<protein>
    <recommendedName>
        <fullName evidence="5">Tumor protein p53-inducible protein 13</fullName>
    </recommendedName>
</protein>
<dbReference type="OMA" id="KSDSLYW"/>
<dbReference type="GO" id="GO:0005737">
    <property type="term" value="C:cytoplasm"/>
    <property type="evidence" value="ECO:0007669"/>
    <property type="project" value="TreeGrafter"/>
</dbReference>
<dbReference type="InterPro" id="IPR021454">
    <property type="entry name" value="DUF3105"/>
</dbReference>
<dbReference type="Proteomes" id="UP000288216">
    <property type="component" value="Unassembled WGS sequence"/>
</dbReference>
<reference evidence="3 4" key="1">
    <citation type="journal article" date="2018" name="Nat. Ecol. Evol.">
        <title>Shark genomes provide insights into elasmobranch evolution and the origin of vertebrates.</title>
        <authorList>
            <person name="Hara Y"/>
            <person name="Yamaguchi K"/>
            <person name="Onimaru K"/>
            <person name="Kadota M"/>
            <person name="Koyanagi M"/>
            <person name="Keeley SD"/>
            <person name="Tatsumi K"/>
            <person name="Tanaka K"/>
            <person name="Motone F"/>
            <person name="Kageyama Y"/>
            <person name="Nozu R"/>
            <person name="Adachi N"/>
            <person name="Nishimura O"/>
            <person name="Nakagawa R"/>
            <person name="Tanegashima C"/>
            <person name="Kiyatake I"/>
            <person name="Matsumoto R"/>
            <person name="Murakumo K"/>
            <person name="Nishida K"/>
            <person name="Terakita A"/>
            <person name="Kuratani S"/>
            <person name="Sato K"/>
            <person name="Hyodo S Kuraku.S."/>
        </authorList>
    </citation>
    <scope>NUCLEOTIDE SEQUENCE [LARGE SCALE GENOMIC DNA]</scope>
</reference>
<dbReference type="AlphaFoldDB" id="A0A401P9A0"/>
<evidence type="ECO:0000313" key="4">
    <source>
        <dbReference type="Proteomes" id="UP000288216"/>
    </source>
</evidence>
<sequence length="680" mass="75052">ACRKADGSAAMAGLQRPELGSRCPNGATSSSRINLQMDLPPAEQCVCPGPTWPPPERVIPSVAKVYPEQEAAHVCMSERIEYNKQIPSSGMHRPIWAMYGEYSYVPPQRWVHNLQRGGIAFLYHPCVHPRLKEDLSLLARACTYKHIITPHLNLSQQWPLALVAWGRSLEMSKINLSEAVTWLRGNGKLARNLEMKDDGVYDYQLIWRAKLAPADNGRVCPEKQVKELQHYLGKGELQSARRKWKKVGVNVLSKGRRVILRRRRNSGTRDLPPTSRKVERTASFARSPVLKRDTNSANNTSLVNPEAVRSQPPVPAVIGGDSQKGVESRTRESQGSKKGANEIGGEQYRKKDGLKSTLPKEVTMPMLNEAFQQTFLAGSDAKQLKTGDLTVKRPNSPPHHQELGTGEENPSQERIKSGDSIPGKADSQMAENAAIKEQIAGIIANINHVPDSQGLSGDTRHTLQNGSKLSGNNVKPQQPLHTSEASSKNDVGAKQSEDTDKSYPGEVGSDRTLQKVEVGEKHASKTNGTAIANALDDHNETAALDSGNVKCKCGDGASRPHGADSNNLKVGALRKTQQRVEDRTLYIPTPRTEEAAWAAAALAFLFVFLTLAVLYTRLYRKFIKSDSLYWAPVPGTDWQESVADVIKRRLNRSGKRWKKRPPQKRKSISPYGVLPSDNSD</sequence>
<feature type="compositionally biased region" description="Basic and acidic residues" evidence="1">
    <location>
        <begin position="324"/>
        <end position="335"/>
    </location>
</feature>
<dbReference type="EMBL" id="BFAA01003221">
    <property type="protein sequence ID" value="GCB69653.1"/>
    <property type="molecule type" value="Genomic_DNA"/>
</dbReference>
<gene>
    <name evidence="3" type="ORF">scyTo_0008427</name>
</gene>
<evidence type="ECO:0000256" key="1">
    <source>
        <dbReference type="SAM" id="MobiDB-lite"/>
    </source>
</evidence>
<dbReference type="STRING" id="75743.A0A401P9A0"/>
<keyword evidence="2" id="KW-0812">Transmembrane</keyword>
<dbReference type="PANTHER" id="PTHR34179">
    <property type="entry name" value="TUMOR PROTEIN P53-INDUCIBLE PROTEIN 13"/>
    <property type="match status" value="1"/>
</dbReference>
<dbReference type="PANTHER" id="PTHR34179:SF1">
    <property type="entry name" value="TUMOR PROTEIN P53-INDUCIBLE PROTEIN 13"/>
    <property type="match status" value="1"/>
</dbReference>
<feature type="compositionally biased region" description="Polar residues" evidence="1">
    <location>
        <begin position="462"/>
        <end position="489"/>
    </location>
</feature>
<feature type="region of interest" description="Disordered" evidence="1">
    <location>
        <begin position="451"/>
        <end position="523"/>
    </location>
</feature>
<organism evidence="3 4">
    <name type="scientific">Scyliorhinus torazame</name>
    <name type="common">Cloudy catshark</name>
    <name type="synonym">Catulus torazame</name>
    <dbReference type="NCBI Taxonomy" id="75743"/>
    <lineage>
        <taxon>Eukaryota</taxon>
        <taxon>Metazoa</taxon>
        <taxon>Chordata</taxon>
        <taxon>Craniata</taxon>
        <taxon>Vertebrata</taxon>
        <taxon>Chondrichthyes</taxon>
        <taxon>Elasmobranchii</taxon>
        <taxon>Galeomorphii</taxon>
        <taxon>Galeoidea</taxon>
        <taxon>Carcharhiniformes</taxon>
        <taxon>Scyliorhinidae</taxon>
        <taxon>Scyliorhinus</taxon>
    </lineage>
</organism>
<feature type="transmembrane region" description="Helical" evidence="2">
    <location>
        <begin position="595"/>
        <end position="615"/>
    </location>
</feature>
<evidence type="ECO:0000256" key="2">
    <source>
        <dbReference type="SAM" id="Phobius"/>
    </source>
</evidence>
<dbReference type="OrthoDB" id="5960270at2759"/>
<dbReference type="Pfam" id="PF11303">
    <property type="entry name" value="DUF3105"/>
    <property type="match status" value="1"/>
</dbReference>
<feature type="compositionally biased region" description="Basic residues" evidence="1">
    <location>
        <begin position="653"/>
        <end position="667"/>
    </location>
</feature>
<feature type="non-terminal residue" evidence="3">
    <location>
        <position position="1"/>
    </location>
</feature>
<comment type="caution">
    <text evidence="3">The sequence shown here is derived from an EMBL/GenBank/DDBJ whole genome shotgun (WGS) entry which is preliminary data.</text>
</comment>
<feature type="region of interest" description="Disordered" evidence="1">
    <location>
        <begin position="653"/>
        <end position="680"/>
    </location>
</feature>
<accession>A0A401P9A0</accession>
<keyword evidence="4" id="KW-1185">Reference proteome</keyword>
<keyword evidence="2" id="KW-1133">Transmembrane helix</keyword>
<proteinExistence type="predicted"/>
<evidence type="ECO:0000313" key="3">
    <source>
        <dbReference type="EMBL" id="GCB69653.1"/>
    </source>
</evidence>
<feature type="region of interest" description="Disordered" evidence="1">
    <location>
        <begin position="388"/>
        <end position="430"/>
    </location>
</feature>
<feature type="region of interest" description="Disordered" evidence="1">
    <location>
        <begin position="264"/>
        <end position="357"/>
    </location>
</feature>